<dbReference type="EMBL" id="BNCI01000002">
    <property type="protein sequence ID" value="GHF25422.1"/>
    <property type="molecule type" value="Genomic_DNA"/>
</dbReference>
<dbReference type="PANTHER" id="PTHR47515:SF2">
    <property type="entry name" value="INTEGRASE CORE DOMAIN PROTEIN"/>
    <property type="match status" value="1"/>
</dbReference>
<organism evidence="2 3">
    <name type="scientific">Kordiimonas sediminis</name>
    <dbReference type="NCBI Taxonomy" id="1735581"/>
    <lineage>
        <taxon>Bacteria</taxon>
        <taxon>Pseudomonadati</taxon>
        <taxon>Pseudomonadota</taxon>
        <taxon>Alphaproteobacteria</taxon>
        <taxon>Kordiimonadales</taxon>
        <taxon>Kordiimonadaceae</taxon>
        <taxon>Kordiimonas</taxon>
    </lineage>
</organism>
<dbReference type="Pfam" id="PF13683">
    <property type="entry name" value="rve_3"/>
    <property type="match status" value="1"/>
</dbReference>
<dbReference type="GO" id="GO:0003676">
    <property type="term" value="F:nucleic acid binding"/>
    <property type="evidence" value="ECO:0007669"/>
    <property type="project" value="InterPro"/>
</dbReference>
<proteinExistence type="predicted"/>
<protein>
    <recommendedName>
        <fullName evidence="1">Integrase catalytic domain-containing protein</fullName>
    </recommendedName>
</protein>
<reference evidence="2" key="1">
    <citation type="journal article" date="2014" name="Int. J. Syst. Evol. Microbiol.">
        <title>Complete genome sequence of Corynebacterium casei LMG S-19264T (=DSM 44701T), isolated from a smear-ripened cheese.</title>
        <authorList>
            <consortium name="US DOE Joint Genome Institute (JGI-PGF)"/>
            <person name="Walter F."/>
            <person name="Albersmeier A."/>
            <person name="Kalinowski J."/>
            <person name="Ruckert C."/>
        </authorList>
    </citation>
    <scope>NUCLEOTIDE SEQUENCE</scope>
    <source>
        <strain evidence="2">KCTC 42590</strain>
    </source>
</reference>
<comment type="caution">
    <text evidence="2">The sequence shown here is derived from an EMBL/GenBank/DDBJ whole genome shotgun (WGS) entry which is preliminary data.</text>
</comment>
<keyword evidence="3" id="KW-1185">Reference proteome</keyword>
<dbReference type="GO" id="GO:0015074">
    <property type="term" value="P:DNA integration"/>
    <property type="evidence" value="ECO:0007669"/>
    <property type="project" value="InterPro"/>
</dbReference>
<dbReference type="Proteomes" id="UP000630923">
    <property type="component" value="Unassembled WGS sequence"/>
</dbReference>
<accession>A0A919AVP5</accession>
<evidence type="ECO:0000313" key="2">
    <source>
        <dbReference type="EMBL" id="GHF25422.1"/>
    </source>
</evidence>
<dbReference type="SUPFAM" id="SSF53098">
    <property type="entry name" value="Ribonuclease H-like"/>
    <property type="match status" value="1"/>
</dbReference>
<evidence type="ECO:0000259" key="1">
    <source>
        <dbReference type="PROSITE" id="PS50994"/>
    </source>
</evidence>
<gene>
    <name evidence="2" type="ORF">GCM10017044_20280</name>
</gene>
<feature type="domain" description="Integrase catalytic" evidence="1">
    <location>
        <begin position="1"/>
        <end position="86"/>
    </location>
</feature>
<dbReference type="AlphaFoldDB" id="A0A919AVP5"/>
<dbReference type="Gene3D" id="3.30.420.10">
    <property type="entry name" value="Ribonuclease H-like superfamily/Ribonuclease H"/>
    <property type="match status" value="1"/>
</dbReference>
<evidence type="ECO:0000313" key="3">
    <source>
        <dbReference type="Proteomes" id="UP000630923"/>
    </source>
</evidence>
<dbReference type="PANTHER" id="PTHR47515">
    <property type="entry name" value="LOW CALCIUM RESPONSE LOCUS PROTEIN T"/>
    <property type="match status" value="1"/>
</dbReference>
<dbReference type="InterPro" id="IPR001584">
    <property type="entry name" value="Integrase_cat-core"/>
</dbReference>
<dbReference type="PROSITE" id="PS50994">
    <property type="entry name" value="INTEGRASE"/>
    <property type="match status" value="1"/>
</dbReference>
<dbReference type="InterPro" id="IPR036397">
    <property type="entry name" value="RNaseH_sf"/>
</dbReference>
<reference evidence="2" key="2">
    <citation type="submission" date="2020-09" db="EMBL/GenBank/DDBJ databases">
        <authorList>
            <person name="Sun Q."/>
            <person name="Kim S."/>
        </authorList>
    </citation>
    <scope>NUCLEOTIDE SEQUENCE</scope>
    <source>
        <strain evidence="2">KCTC 42590</strain>
    </source>
</reference>
<sequence>MVIRCDVGPEYVGHQLETWLDKYGIGLQFIQPGKPQRNAYVELFSRPVRYYWLNQYIFERIEEAQEAGINWMWIEVGLNGWTGWLH</sequence>
<dbReference type="InterPro" id="IPR012337">
    <property type="entry name" value="RNaseH-like_sf"/>
</dbReference>
<name>A0A919AVP5_9PROT</name>